<feature type="signal peptide" evidence="1">
    <location>
        <begin position="1"/>
        <end position="18"/>
    </location>
</feature>
<dbReference type="AlphaFoldDB" id="A0A1Y2CAR6"/>
<feature type="chain" id="PRO_5013073311" description="L domain-like protein" evidence="1">
    <location>
        <begin position="19"/>
        <end position="795"/>
    </location>
</feature>
<reference evidence="2 3" key="1">
    <citation type="submission" date="2016-07" db="EMBL/GenBank/DDBJ databases">
        <title>Pervasive Adenine N6-methylation of Active Genes in Fungi.</title>
        <authorList>
            <consortium name="DOE Joint Genome Institute"/>
            <person name="Mondo S.J."/>
            <person name="Dannebaum R.O."/>
            <person name="Kuo R.C."/>
            <person name="Labutti K."/>
            <person name="Haridas S."/>
            <person name="Kuo A."/>
            <person name="Salamov A."/>
            <person name="Ahrendt S.R."/>
            <person name="Lipzen A."/>
            <person name="Sullivan W."/>
            <person name="Andreopoulos W.B."/>
            <person name="Clum A."/>
            <person name="Lindquist E."/>
            <person name="Daum C."/>
            <person name="Ramamoorthy G.K."/>
            <person name="Gryganskyi A."/>
            <person name="Culley D."/>
            <person name="Magnuson J.K."/>
            <person name="James T.Y."/>
            <person name="O'Malley M.A."/>
            <person name="Stajich J.E."/>
            <person name="Spatafora J.W."/>
            <person name="Visel A."/>
            <person name="Grigoriev I.V."/>
        </authorList>
    </citation>
    <scope>NUCLEOTIDE SEQUENCE [LARGE SCALE GENOMIC DNA]</scope>
    <source>
        <strain evidence="2 3">JEL800</strain>
    </source>
</reference>
<dbReference type="Proteomes" id="UP000193642">
    <property type="component" value="Unassembled WGS sequence"/>
</dbReference>
<keyword evidence="3" id="KW-1185">Reference proteome</keyword>
<proteinExistence type="predicted"/>
<evidence type="ECO:0000256" key="1">
    <source>
        <dbReference type="SAM" id="SignalP"/>
    </source>
</evidence>
<dbReference type="InterPro" id="IPR032675">
    <property type="entry name" value="LRR_dom_sf"/>
</dbReference>
<evidence type="ECO:0000313" key="3">
    <source>
        <dbReference type="Proteomes" id="UP000193642"/>
    </source>
</evidence>
<dbReference type="Gene3D" id="3.80.10.10">
    <property type="entry name" value="Ribonuclease Inhibitor"/>
    <property type="match status" value="1"/>
</dbReference>
<dbReference type="EMBL" id="MCGO01000023">
    <property type="protein sequence ID" value="ORY44026.1"/>
    <property type="molecule type" value="Genomic_DNA"/>
</dbReference>
<protein>
    <recommendedName>
        <fullName evidence="4">L domain-like protein</fullName>
    </recommendedName>
</protein>
<gene>
    <name evidence="2" type="ORF">BCR33DRAFT_818226</name>
</gene>
<keyword evidence="1" id="KW-0732">Signal</keyword>
<organism evidence="2 3">
    <name type="scientific">Rhizoclosmatium globosum</name>
    <dbReference type="NCBI Taxonomy" id="329046"/>
    <lineage>
        <taxon>Eukaryota</taxon>
        <taxon>Fungi</taxon>
        <taxon>Fungi incertae sedis</taxon>
        <taxon>Chytridiomycota</taxon>
        <taxon>Chytridiomycota incertae sedis</taxon>
        <taxon>Chytridiomycetes</taxon>
        <taxon>Chytridiales</taxon>
        <taxon>Chytriomycetaceae</taxon>
        <taxon>Rhizoclosmatium</taxon>
    </lineage>
</organism>
<comment type="caution">
    <text evidence="2">The sequence shown here is derived from an EMBL/GenBank/DDBJ whole genome shotgun (WGS) entry which is preliminary data.</text>
</comment>
<evidence type="ECO:0008006" key="4">
    <source>
        <dbReference type="Google" id="ProtNLM"/>
    </source>
</evidence>
<evidence type="ECO:0000313" key="2">
    <source>
        <dbReference type="EMBL" id="ORY44026.1"/>
    </source>
</evidence>
<dbReference type="OrthoDB" id="10431715at2759"/>
<accession>A0A1Y2CAR6</accession>
<dbReference type="SUPFAM" id="SSF52058">
    <property type="entry name" value="L domain-like"/>
    <property type="match status" value="1"/>
</dbReference>
<sequence length="795" mass="84641">MRPWLLVLASPFLSLVNAQVPDCQIARAAWPTVFTNDNGNNCCYQIGLNFKDAQHFQVTCDAKLQITAIKVSDSSIGGLIPDLSGLTSLTTLYLVNNNLVGPVPGFVASLPQFNLNGNCLQSPEALKIVNANGCNAQAPYFAPPLVKPVGPVYTSTGPIPTTTAIVPQMKGIQFIYRLKAMVMTSSAFIPSGCWGNLPSDNAGVSDILQVCETSIIPSFDKLSSKYCLANQATATTAAAPSASAKARDVGFEKRDLSTSSTVYEAQNTIIQQALELCLEVKAADVVSKTDVPVFSGTSGTYKGKLQLSPLPYLTKFLDSYSGLEASLVESVLVVAPGKTVTTAGPSFYGRRGAVYFMLTSSNYKVSITNAIKGSDDMTDPEFSNADGAARFAVILAPGLTQVWYSLTLSLDTKTLLVTVNSGQIVIATASCTCSPGLRRRQSDGSFSLVAGIAPVLNPSTTQTTATIYTATTATVTAVPTNTPLVIDQYVGAVFNPLFDGYPKCADPCTAKFPNLPQYVLDKSIPALNGVCSSLSLASAASFTDCAITSCKTSRSNDNPNVVESESKAAIAFPQKLNITCKHFLQPEPNITIIPEASVALIKLNTTGLHLFDLGYSFGPNNFDYIPLNLRKRDDLNALSFSITLPKSCEQITLNAKYNGCVEQLIGTNNCPDVPIAIPHLKINEFNPTLVQNDCSNDKPTPLTSTQAANQVLHIVNDAEKVPSILPKTAANTVPNAIPNVVPDITTSVDDIRTINVQQPTQTIEINQVVAIYTGSVEKVGKKLANIFILVIAMLV</sequence>
<name>A0A1Y2CAR6_9FUNG</name>